<dbReference type="InterPro" id="IPR036388">
    <property type="entry name" value="WH-like_DNA-bd_sf"/>
</dbReference>
<feature type="domain" description="HTH lysR-type" evidence="5">
    <location>
        <begin position="29"/>
        <end position="80"/>
    </location>
</feature>
<dbReference type="Gene3D" id="3.40.190.290">
    <property type="match status" value="1"/>
</dbReference>
<keyword evidence="7" id="KW-1185">Reference proteome</keyword>
<sequence length="347" mass="38276">MSIISPPRDSFDHRDPLTSSLSASYAGVVAFIAVANEGSFSRAADRLGVGRSAVSRSVQKLEQQLDTRLFLRTTRSTTITGEGELFYENCRPGVERILQALEEMRDLREGPPQGQLKISAPHGFGRKVVAPLLAEFRVHFPAVALELLLEERAVDLATDRVDVAFRDGRLEDSQVIAKQLIPMRMHVCASPDYARRHGLPESVDDLAAHACINQRLTNGRLQYWDFKIDGYARSITPHADIVVNDPSLAMGAVLDGQGLSQLAAYQVCDALRAGTLVECLAHLVPDDRGHYLCYLSRQQLPKRIRVFIDFMTTRIRALDLDCSTIELNARRQSAAIPMLAAEAGVAA</sequence>
<protein>
    <submittedName>
        <fullName evidence="6">DNA-binding transcriptional LysR family regulator</fullName>
    </submittedName>
</protein>
<dbReference type="SUPFAM" id="SSF46785">
    <property type="entry name" value="Winged helix' DNA-binding domain"/>
    <property type="match status" value="1"/>
</dbReference>
<dbReference type="Pfam" id="PF03466">
    <property type="entry name" value="LysR_substrate"/>
    <property type="match status" value="1"/>
</dbReference>
<dbReference type="SUPFAM" id="SSF53850">
    <property type="entry name" value="Periplasmic binding protein-like II"/>
    <property type="match status" value="1"/>
</dbReference>
<dbReference type="Gene3D" id="1.10.10.10">
    <property type="entry name" value="Winged helix-like DNA-binding domain superfamily/Winged helix DNA-binding domain"/>
    <property type="match status" value="1"/>
</dbReference>
<proteinExistence type="inferred from homology"/>
<dbReference type="InterPro" id="IPR000847">
    <property type="entry name" value="LysR_HTH_N"/>
</dbReference>
<dbReference type="InterPro" id="IPR058163">
    <property type="entry name" value="LysR-type_TF_proteobact-type"/>
</dbReference>
<keyword evidence="2" id="KW-0805">Transcription regulation</keyword>
<comment type="caution">
    <text evidence="6">The sequence shown here is derived from an EMBL/GenBank/DDBJ whole genome shotgun (WGS) entry which is preliminary data.</text>
</comment>
<evidence type="ECO:0000313" key="6">
    <source>
        <dbReference type="EMBL" id="MDR6842135.1"/>
    </source>
</evidence>
<reference evidence="6 7" key="1">
    <citation type="submission" date="2023-07" db="EMBL/GenBank/DDBJ databases">
        <title>Sorghum-associated microbial communities from plants grown in Nebraska, USA.</title>
        <authorList>
            <person name="Schachtman D."/>
        </authorList>
    </citation>
    <scope>NUCLEOTIDE SEQUENCE [LARGE SCALE GENOMIC DNA]</scope>
    <source>
        <strain evidence="6 7">BE107</strain>
    </source>
</reference>
<organism evidence="6 7">
    <name type="scientific">Pseudoxanthomonas sacheonensis</name>
    <dbReference type="NCBI Taxonomy" id="443615"/>
    <lineage>
        <taxon>Bacteria</taxon>
        <taxon>Pseudomonadati</taxon>
        <taxon>Pseudomonadota</taxon>
        <taxon>Gammaproteobacteria</taxon>
        <taxon>Lysobacterales</taxon>
        <taxon>Lysobacteraceae</taxon>
        <taxon>Pseudoxanthomonas</taxon>
    </lineage>
</organism>
<evidence type="ECO:0000256" key="3">
    <source>
        <dbReference type="ARBA" id="ARBA00023125"/>
    </source>
</evidence>
<dbReference type="InterPro" id="IPR005119">
    <property type="entry name" value="LysR_subst-bd"/>
</dbReference>
<name>A0ABU1RW41_9GAMM</name>
<dbReference type="EMBL" id="JAVDTT010000002">
    <property type="protein sequence ID" value="MDR6842135.1"/>
    <property type="molecule type" value="Genomic_DNA"/>
</dbReference>
<accession>A0ABU1RW41</accession>
<evidence type="ECO:0000313" key="7">
    <source>
        <dbReference type="Proteomes" id="UP001254759"/>
    </source>
</evidence>
<dbReference type="PANTHER" id="PTHR30537:SF5">
    <property type="entry name" value="HTH-TYPE TRANSCRIPTIONAL ACTIVATOR TTDR-RELATED"/>
    <property type="match status" value="1"/>
</dbReference>
<dbReference type="InterPro" id="IPR036390">
    <property type="entry name" value="WH_DNA-bd_sf"/>
</dbReference>
<dbReference type="PANTHER" id="PTHR30537">
    <property type="entry name" value="HTH-TYPE TRANSCRIPTIONAL REGULATOR"/>
    <property type="match status" value="1"/>
</dbReference>
<dbReference type="PRINTS" id="PR00039">
    <property type="entry name" value="HTHLYSR"/>
</dbReference>
<evidence type="ECO:0000256" key="1">
    <source>
        <dbReference type="ARBA" id="ARBA00009437"/>
    </source>
</evidence>
<evidence type="ECO:0000256" key="4">
    <source>
        <dbReference type="ARBA" id="ARBA00023163"/>
    </source>
</evidence>
<dbReference type="GO" id="GO:0003677">
    <property type="term" value="F:DNA binding"/>
    <property type="evidence" value="ECO:0007669"/>
    <property type="project" value="UniProtKB-KW"/>
</dbReference>
<gene>
    <name evidence="6" type="ORF">J2W94_002420</name>
</gene>
<dbReference type="RefSeq" id="WP_310093584.1">
    <property type="nucleotide sequence ID" value="NZ_JAVDTT010000002.1"/>
</dbReference>
<comment type="similarity">
    <text evidence="1">Belongs to the LysR transcriptional regulatory family.</text>
</comment>
<keyword evidence="3 6" id="KW-0238">DNA-binding</keyword>
<dbReference type="CDD" id="cd08422">
    <property type="entry name" value="PBP2_CrgA_like"/>
    <property type="match status" value="1"/>
</dbReference>
<dbReference type="Proteomes" id="UP001254759">
    <property type="component" value="Unassembled WGS sequence"/>
</dbReference>
<keyword evidence="4" id="KW-0804">Transcription</keyword>
<evidence type="ECO:0000259" key="5">
    <source>
        <dbReference type="PROSITE" id="PS50931"/>
    </source>
</evidence>
<dbReference type="Pfam" id="PF00126">
    <property type="entry name" value="HTH_1"/>
    <property type="match status" value="1"/>
</dbReference>
<dbReference type="PROSITE" id="PS50931">
    <property type="entry name" value="HTH_LYSR"/>
    <property type="match status" value="1"/>
</dbReference>
<evidence type="ECO:0000256" key="2">
    <source>
        <dbReference type="ARBA" id="ARBA00023015"/>
    </source>
</evidence>